<protein>
    <submittedName>
        <fullName evidence="2">Uncharacterized protein</fullName>
    </submittedName>
</protein>
<feature type="compositionally biased region" description="Low complexity" evidence="1">
    <location>
        <begin position="40"/>
        <end position="59"/>
    </location>
</feature>
<feature type="region of interest" description="Disordered" evidence="1">
    <location>
        <begin position="19"/>
        <end position="59"/>
    </location>
</feature>
<dbReference type="EMBL" id="CQQC01000382">
    <property type="protein sequence ID" value="CNU94061.1"/>
    <property type="molecule type" value="Genomic_DNA"/>
</dbReference>
<dbReference type="AlphaFoldDB" id="A0A655DYG0"/>
<name>A0A655DYG0_MYCTX</name>
<evidence type="ECO:0000256" key="1">
    <source>
        <dbReference type="SAM" id="MobiDB-lite"/>
    </source>
</evidence>
<evidence type="ECO:0000313" key="2">
    <source>
        <dbReference type="EMBL" id="CNU94061.1"/>
    </source>
</evidence>
<organism evidence="2 3">
    <name type="scientific">Mycobacterium tuberculosis</name>
    <dbReference type="NCBI Taxonomy" id="1773"/>
    <lineage>
        <taxon>Bacteria</taxon>
        <taxon>Bacillati</taxon>
        <taxon>Actinomycetota</taxon>
        <taxon>Actinomycetes</taxon>
        <taxon>Mycobacteriales</taxon>
        <taxon>Mycobacteriaceae</taxon>
        <taxon>Mycobacterium</taxon>
        <taxon>Mycobacterium tuberculosis complex</taxon>
    </lineage>
</organism>
<evidence type="ECO:0000313" key="3">
    <source>
        <dbReference type="Proteomes" id="UP000039217"/>
    </source>
</evidence>
<sequence length="115" mass="12144">MPVASITVSKPTCRVRRRYPSNPAQWLSTNDRSTTLPGTLSSASNNNLPNPANNAMSPPRRICTNSSAIGIPCPTTPFTFCGSLNRINPASGSGFTAMILAPLAFAFPSTDSMRG</sequence>
<proteinExistence type="predicted"/>
<reference evidence="2 3" key="1">
    <citation type="submission" date="2015-03" db="EMBL/GenBank/DDBJ databases">
        <authorList>
            <consortium name="Pathogen Informatics"/>
        </authorList>
    </citation>
    <scope>NUCLEOTIDE SEQUENCE [LARGE SCALE GENOMIC DNA]</scope>
    <source>
        <strain evidence="2 3">D00501624</strain>
    </source>
</reference>
<gene>
    <name evidence="2" type="ORF">ERS007661_01397</name>
</gene>
<dbReference type="Proteomes" id="UP000039217">
    <property type="component" value="Unassembled WGS sequence"/>
</dbReference>
<accession>A0A655DYG0</accession>
<feature type="compositionally biased region" description="Polar residues" evidence="1">
    <location>
        <begin position="22"/>
        <end position="39"/>
    </location>
</feature>